<organism evidence="1 2">
    <name type="scientific">Rubricella aquisinus</name>
    <dbReference type="NCBI Taxonomy" id="2028108"/>
    <lineage>
        <taxon>Bacteria</taxon>
        <taxon>Pseudomonadati</taxon>
        <taxon>Pseudomonadota</taxon>
        <taxon>Alphaproteobacteria</taxon>
        <taxon>Rhodobacterales</taxon>
        <taxon>Paracoccaceae</taxon>
        <taxon>Rubricella</taxon>
    </lineage>
</organism>
<proteinExistence type="predicted"/>
<keyword evidence="2" id="KW-1185">Reference proteome</keyword>
<dbReference type="AlphaFoldDB" id="A0A840WQQ4"/>
<evidence type="ECO:0000313" key="2">
    <source>
        <dbReference type="Proteomes" id="UP000553766"/>
    </source>
</evidence>
<dbReference type="EMBL" id="JACIJS010000005">
    <property type="protein sequence ID" value="MBB5516012.1"/>
    <property type="molecule type" value="Genomic_DNA"/>
</dbReference>
<dbReference type="InterPro" id="IPR011057">
    <property type="entry name" value="Mss4-like_sf"/>
</dbReference>
<comment type="caution">
    <text evidence="1">The sequence shown here is derived from an EMBL/GenBank/DDBJ whole genome shotgun (WGS) entry which is preliminary data.</text>
</comment>
<accession>A0A840WQQ4</accession>
<gene>
    <name evidence="1" type="ORF">FHS89_002032</name>
</gene>
<reference evidence="1 2" key="1">
    <citation type="submission" date="2020-08" db="EMBL/GenBank/DDBJ databases">
        <title>Genomic Encyclopedia of Type Strains, Phase IV (KMG-IV): sequencing the most valuable type-strain genomes for metagenomic binning, comparative biology and taxonomic classification.</title>
        <authorList>
            <person name="Goeker M."/>
        </authorList>
    </citation>
    <scope>NUCLEOTIDE SEQUENCE [LARGE SCALE GENOMIC DNA]</scope>
    <source>
        <strain evidence="1 2">DSM 103377</strain>
    </source>
</reference>
<dbReference type="Proteomes" id="UP000553766">
    <property type="component" value="Unassembled WGS sequence"/>
</dbReference>
<protein>
    <submittedName>
        <fullName evidence="1">Uncharacterized protein</fullName>
    </submittedName>
</protein>
<sequence length="54" mass="6350">MFFADERDRDNIHLYVATLMDPNAIPPQAHVHTEEALEWFTISDHLRRFPEAGQ</sequence>
<evidence type="ECO:0000313" key="1">
    <source>
        <dbReference type="EMBL" id="MBB5516012.1"/>
    </source>
</evidence>
<name>A0A840WQQ4_9RHOB</name>
<dbReference type="SUPFAM" id="SSF51316">
    <property type="entry name" value="Mss4-like"/>
    <property type="match status" value="1"/>
</dbReference>